<dbReference type="EMBL" id="JAVREZ010000002">
    <property type="protein sequence ID" value="MDT0480183.1"/>
    <property type="molecule type" value="Genomic_DNA"/>
</dbReference>
<name>A0ABU2V3P1_9ACTN</name>
<keyword evidence="3" id="KW-1185">Reference proteome</keyword>
<dbReference type="Proteomes" id="UP001183824">
    <property type="component" value="Unassembled WGS sequence"/>
</dbReference>
<dbReference type="RefSeq" id="WP_311713488.1">
    <property type="nucleotide sequence ID" value="NZ_JAVREZ010000002.1"/>
</dbReference>
<evidence type="ECO:0000313" key="3">
    <source>
        <dbReference type="Proteomes" id="UP001183824"/>
    </source>
</evidence>
<organism evidence="2 3">
    <name type="scientific">Streptomyces doebereineriae</name>
    <dbReference type="NCBI Taxonomy" id="3075528"/>
    <lineage>
        <taxon>Bacteria</taxon>
        <taxon>Bacillati</taxon>
        <taxon>Actinomycetota</taxon>
        <taxon>Actinomycetes</taxon>
        <taxon>Kitasatosporales</taxon>
        <taxon>Streptomycetaceae</taxon>
        <taxon>Streptomyces</taxon>
    </lineage>
</organism>
<sequence>MSTSPRQQLPDGPAVWCTNGPAAVAMWREMLPPGAYHRAAGRLRPGDTVVDIGANIGLMSVYCARTRPGVRVLAAEPAPALHACLERNLAEHAAPGWHAECVAVADRPGLLKFTYYPEAPGNSGLHADPDADDEITLTFLRNSGVDPEDAAELVEGLHEGVELTVPAVTVSELLRRHAVERVDLLKVDVERAELEVLRGVEEEHWPLVGAVVAEVHDEDGRLAAVRDLLTARGFAVDVRQDPLLADTVLYDVEALRAV</sequence>
<evidence type="ECO:0000313" key="2">
    <source>
        <dbReference type="EMBL" id="MDT0480183.1"/>
    </source>
</evidence>
<dbReference type="PANTHER" id="PTHR34203">
    <property type="entry name" value="METHYLTRANSFERASE, FKBM FAMILY PROTEIN"/>
    <property type="match status" value="1"/>
</dbReference>
<dbReference type="Pfam" id="PF05050">
    <property type="entry name" value="Methyltransf_21"/>
    <property type="match status" value="1"/>
</dbReference>
<feature type="domain" description="Methyltransferase FkbM" evidence="1">
    <location>
        <begin position="51"/>
        <end position="234"/>
    </location>
</feature>
<dbReference type="GO" id="GO:0008168">
    <property type="term" value="F:methyltransferase activity"/>
    <property type="evidence" value="ECO:0007669"/>
    <property type="project" value="UniProtKB-KW"/>
</dbReference>
<protein>
    <submittedName>
        <fullName evidence="2">FkbM family methyltransferase</fullName>
        <ecNumber evidence="2">2.1.1.-</ecNumber>
    </submittedName>
</protein>
<accession>A0ABU2V3P1</accession>
<dbReference type="GO" id="GO:0032259">
    <property type="term" value="P:methylation"/>
    <property type="evidence" value="ECO:0007669"/>
    <property type="project" value="UniProtKB-KW"/>
</dbReference>
<dbReference type="Gene3D" id="3.40.50.150">
    <property type="entry name" value="Vaccinia Virus protein VP39"/>
    <property type="match status" value="1"/>
</dbReference>
<comment type="caution">
    <text evidence="2">The sequence shown here is derived from an EMBL/GenBank/DDBJ whole genome shotgun (WGS) entry which is preliminary data.</text>
</comment>
<dbReference type="InterPro" id="IPR006342">
    <property type="entry name" value="FkbM_mtfrase"/>
</dbReference>
<dbReference type="PANTHER" id="PTHR34203:SF13">
    <property type="entry name" value="EXPRESSED PROTEIN"/>
    <property type="match status" value="1"/>
</dbReference>
<evidence type="ECO:0000259" key="1">
    <source>
        <dbReference type="Pfam" id="PF05050"/>
    </source>
</evidence>
<dbReference type="NCBIfam" id="TIGR01444">
    <property type="entry name" value="fkbM_fam"/>
    <property type="match status" value="1"/>
</dbReference>
<dbReference type="InterPro" id="IPR052514">
    <property type="entry name" value="SAM-dependent_MTase"/>
</dbReference>
<gene>
    <name evidence="2" type="ORF">RNB18_08350</name>
</gene>
<reference evidence="3" key="1">
    <citation type="submission" date="2023-07" db="EMBL/GenBank/DDBJ databases">
        <title>30 novel species of actinomycetes from the DSMZ collection.</title>
        <authorList>
            <person name="Nouioui I."/>
        </authorList>
    </citation>
    <scope>NUCLEOTIDE SEQUENCE [LARGE SCALE GENOMIC DNA]</scope>
    <source>
        <strain evidence="3">DSM 41640</strain>
    </source>
</reference>
<dbReference type="EC" id="2.1.1.-" evidence="2"/>
<dbReference type="InterPro" id="IPR029063">
    <property type="entry name" value="SAM-dependent_MTases_sf"/>
</dbReference>
<keyword evidence="2" id="KW-0489">Methyltransferase</keyword>
<proteinExistence type="predicted"/>
<dbReference type="SUPFAM" id="SSF53335">
    <property type="entry name" value="S-adenosyl-L-methionine-dependent methyltransferases"/>
    <property type="match status" value="1"/>
</dbReference>
<keyword evidence="2" id="KW-0808">Transferase</keyword>